<dbReference type="Pfam" id="PF00271">
    <property type="entry name" value="Helicase_C"/>
    <property type="match status" value="1"/>
</dbReference>
<dbReference type="InterPro" id="IPR001650">
    <property type="entry name" value="Helicase_C-like"/>
</dbReference>
<dbReference type="RefSeq" id="WP_345623273.1">
    <property type="nucleotide sequence ID" value="NZ_BAABIG010000069.1"/>
</dbReference>
<dbReference type="SMART" id="SM00487">
    <property type="entry name" value="DEXDc"/>
    <property type="match status" value="1"/>
</dbReference>
<dbReference type="CDD" id="cd17990">
    <property type="entry name" value="DEXHc_HrpB"/>
    <property type="match status" value="1"/>
</dbReference>
<organism evidence="8 9">
    <name type="scientific">Streptomyces ziwulingensis</name>
    <dbReference type="NCBI Taxonomy" id="1045501"/>
    <lineage>
        <taxon>Bacteria</taxon>
        <taxon>Bacillati</taxon>
        <taxon>Actinomycetota</taxon>
        <taxon>Actinomycetes</taxon>
        <taxon>Kitasatosporales</taxon>
        <taxon>Streptomycetaceae</taxon>
        <taxon>Streptomyces</taxon>
    </lineage>
</organism>
<evidence type="ECO:0000259" key="7">
    <source>
        <dbReference type="PROSITE" id="PS51194"/>
    </source>
</evidence>
<dbReference type="InterPro" id="IPR027417">
    <property type="entry name" value="P-loop_NTPase"/>
</dbReference>
<evidence type="ECO:0000256" key="4">
    <source>
        <dbReference type="ARBA" id="ARBA00022840"/>
    </source>
</evidence>
<reference evidence="9" key="1">
    <citation type="journal article" date="2019" name="Int. J. Syst. Evol. Microbiol.">
        <title>The Global Catalogue of Microorganisms (GCM) 10K type strain sequencing project: providing services to taxonomists for standard genome sequencing and annotation.</title>
        <authorList>
            <consortium name="The Broad Institute Genomics Platform"/>
            <consortium name="The Broad Institute Genome Sequencing Center for Infectious Disease"/>
            <person name="Wu L."/>
            <person name="Ma J."/>
        </authorList>
    </citation>
    <scope>NUCLEOTIDE SEQUENCE [LARGE SCALE GENOMIC DNA]</scope>
    <source>
        <strain evidence="9">JCM 18081</strain>
    </source>
</reference>
<dbReference type="InterPro" id="IPR010225">
    <property type="entry name" value="HrpB"/>
</dbReference>
<evidence type="ECO:0000256" key="3">
    <source>
        <dbReference type="ARBA" id="ARBA00022806"/>
    </source>
</evidence>
<keyword evidence="2" id="KW-0378">Hydrolase</keyword>
<accession>A0ABP9CY97</accession>
<dbReference type="PANTHER" id="PTHR43519:SF1">
    <property type="entry name" value="ATP-DEPENDENT RNA HELICASE HRPB"/>
    <property type="match status" value="1"/>
</dbReference>
<feature type="domain" description="Helicase ATP-binding" evidence="6">
    <location>
        <begin position="20"/>
        <end position="185"/>
    </location>
</feature>
<dbReference type="PANTHER" id="PTHR43519">
    <property type="entry name" value="ATP-DEPENDENT RNA HELICASE HRPB"/>
    <property type="match status" value="1"/>
</dbReference>
<dbReference type="Gene3D" id="1.20.120.1080">
    <property type="match status" value="1"/>
</dbReference>
<feature type="domain" description="Helicase C-terminal" evidence="7">
    <location>
        <begin position="213"/>
        <end position="382"/>
    </location>
</feature>
<evidence type="ECO:0000313" key="9">
    <source>
        <dbReference type="Proteomes" id="UP001501265"/>
    </source>
</evidence>
<dbReference type="Pfam" id="PF00270">
    <property type="entry name" value="DEAD"/>
    <property type="match status" value="1"/>
</dbReference>
<dbReference type="SUPFAM" id="SSF52540">
    <property type="entry name" value="P-loop containing nucleoside triphosphate hydrolases"/>
    <property type="match status" value="1"/>
</dbReference>
<dbReference type="Gene3D" id="3.40.50.300">
    <property type="entry name" value="P-loop containing nucleotide triphosphate hydrolases"/>
    <property type="match status" value="2"/>
</dbReference>
<feature type="compositionally biased region" description="Gly residues" evidence="5">
    <location>
        <begin position="537"/>
        <end position="563"/>
    </location>
</feature>
<dbReference type="Proteomes" id="UP001501265">
    <property type="component" value="Unassembled WGS sequence"/>
</dbReference>
<dbReference type="PROSITE" id="PS51194">
    <property type="entry name" value="HELICASE_CTER"/>
    <property type="match status" value="1"/>
</dbReference>
<dbReference type="SMART" id="SM00490">
    <property type="entry name" value="HELICc"/>
    <property type="match status" value="1"/>
</dbReference>
<dbReference type="CDD" id="cd18791">
    <property type="entry name" value="SF2_C_RHA"/>
    <property type="match status" value="1"/>
</dbReference>
<dbReference type="Pfam" id="PF08482">
    <property type="entry name" value="HrpB_C"/>
    <property type="match status" value="1"/>
</dbReference>
<sequence length="892" mass="92177">MIRQDALDALPVRAALPGLADALEGHGTAVLVAPPGTGKTTLVPLVLAGLVGGGPARRVVVAEPRRIAARAASRRMAWLLGERSGESVGHTVRGERVVGRRTRVEVVTTGVLLQRLQRDQELAGVDVVVLDECHERHLDADTAAAFLLDVRQTLRPELRLVAASATTDAEGWAALLGGAPVVEAQGVSYPVEVVWAPPARPVRPPHGMRVDPALLAHVASVVRRALAERPGDVLCFLPGVGEIARVAGTLGALEGVDVLQVHGRAPAAVQDAVLAPGGRRRVVLATSVAESSLTVPGVRAVVDAGLAREPRVDHARGLSALATVRASRAAARQRAGRAGREAPGAVYRCWAEAEDARLPGFPAPEIKVADLTAFALQAAVWGDPGATGLALLDPPPGGAMAAAREVLTAIGAVDRAGRATGRGTLLARLGLHPRLGRALLDAVASGAGSPGTAAEVVALLSEEPPREYGDDLGSALRAARRGGDAYGARWRTETRRLRSAAGEDGPAAGAAGTAGDGPATGAGGPAGGLPAARRHGPAGGGTTAGVRGATGGGSAAGARGATGSGSAAGADGPAGIVAALAFPERVARKDGGSYLMASGTRAELSEGSALRGAPWIAVAVADRPVGRGHARVLLGAAIDEGVARRTASALLTEGEEVRWAGGDVVARRVERLGAIELAAHPLRDPDRALVRRALLEGLRKEGFGLLRGAEAAAGLRQRLAFLHRHLGAPWPDVRDEALHARVDEWLEPELSRARRRADLARIDAAQALGRLLPWSTGEAARLDELAPERITVPSGSRVRIDYGDPDRPVLAVKLQEMFGLQHSPEVAGVPVLVHLLSPAGRPAAVTADLASFWRDGYKGVRAELRGRYPKHPWPEDPAGAEPTRYTKARLGR</sequence>
<comment type="caution">
    <text evidence="8">The sequence shown here is derived from an EMBL/GenBank/DDBJ whole genome shotgun (WGS) entry which is preliminary data.</text>
</comment>
<dbReference type="EMBL" id="BAABIG010000069">
    <property type="protein sequence ID" value="GAA4817156.1"/>
    <property type="molecule type" value="Genomic_DNA"/>
</dbReference>
<feature type="region of interest" description="Disordered" evidence="5">
    <location>
        <begin position="868"/>
        <end position="892"/>
    </location>
</feature>
<keyword evidence="9" id="KW-1185">Reference proteome</keyword>
<evidence type="ECO:0008006" key="10">
    <source>
        <dbReference type="Google" id="ProtNLM"/>
    </source>
</evidence>
<evidence type="ECO:0000259" key="6">
    <source>
        <dbReference type="PROSITE" id="PS51192"/>
    </source>
</evidence>
<dbReference type="InterPro" id="IPR049614">
    <property type="entry name" value="HrpB_DEXH"/>
</dbReference>
<evidence type="ECO:0000256" key="1">
    <source>
        <dbReference type="ARBA" id="ARBA00022741"/>
    </source>
</evidence>
<keyword evidence="4" id="KW-0067">ATP-binding</keyword>
<dbReference type="InterPro" id="IPR014001">
    <property type="entry name" value="Helicase_ATP-bd"/>
</dbReference>
<dbReference type="PROSITE" id="PS51192">
    <property type="entry name" value="HELICASE_ATP_BIND_1"/>
    <property type="match status" value="1"/>
</dbReference>
<keyword evidence="1" id="KW-0547">Nucleotide-binding</keyword>
<feature type="compositionally biased region" description="Low complexity" evidence="5">
    <location>
        <begin position="499"/>
        <end position="511"/>
    </location>
</feature>
<dbReference type="InterPro" id="IPR011545">
    <property type="entry name" value="DEAD/DEAH_box_helicase_dom"/>
</dbReference>
<feature type="region of interest" description="Disordered" evidence="5">
    <location>
        <begin position="497"/>
        <end position="569"/>
    </location>
</feature>
<dbReference type="SMART" id="SM00847">
    <property type="entry name" value="HA2"/>
    <property type="match status" value="1"/>
</dbReference>
<dbReference type="PIRSF" id="PIRSF005496">
    <property type="entry name" value="ATP_hel_hrpB"/>
    <property type="match status" value="1"/>
</dbReference>
<evidence type="ECO:0000256" key="2">
    <source>
        <dbReference type="ARBA" id="ARBA00022801"/>
    </source>
</evidence>
<proteinExistence type="predicted"/>
<evidence type="ECO:0000256" key="5">
    <source>
        <dbReference type="SAM" id="MobiDB-lite"/>
    </source>
</evidence>
<dbReference type="InterPro" id="IPR013689">
    <property type="entry name" value="RNA_helicase_ATP-dep_HrpB_C"/>
</dbReference>
<dbReference type="InterPro" id="IPR007502">
    <property type="entry name" value="Helicase-assoc_dom"/>
</dbReference>
<protein>
    <recommendedName>
        <fullName evidence="10">ATP-dependent helicase HrpB</fullName>
    </recommendedName>
</protein>
<evidence type="ECO:0000313" key="8">
    <source>
        <dbReference type="EMBL" id="GAA4817156.1"/>
    </source>
</evidence>
<keyword evidence="3" id="KW-0347">Helicase</keyword>
<gene>
    <name evidence="8" type="ORF">GCM10023220_56890</name>
</gene>
<name>A0ABP9CY97_9ACTN</name>
<feature type="compositionally biased region" description="Gly residues" evidence="5">
    <location>
        <begin position="512"/>
        <end position="527"/>
    </location>
</feature>